<evidence type="ECO:0000259" key="3">
    <source>
        <dbReference type="Pfam" id="PF09335"/>
    </source>
</evidence>
<organism evidence="4 5">
    <name type="scientific">Paenibacillus vulneris</name>
    <dbReference type="NCBI Taxonomy" id="1133364"/>
    <lineage>
        <taxon>Bacteria</taxon>
        <taxon>Bacillati</taxon>
        <taxon>Bacillota</taxon>
        <taxon>Bacilli</taxon>
        <taxon>Bacillales</taxon>
        <taxon>Paenibacillaceae</taxon>
        <taxon>Paenibacillus</taxon>
    </lineage>
</organism>
<evidence type="ECO:0000313" key="4">
    <source>
        <dbReference type="EMBL" id="MFD1223646.1"/>
    </source>
</evidence>
<keyword evidence="5" id="KW-1185">Reference proteome</keyword>
<dbReference type="InterPro" id="IPR051311">
    <property type="entry name" value="DedA_domain"/>
</dbReference>
<evidence type="ECO:0000313" key="5">
    <source>
        <dbReference type="Proteomes" id="UP001597180"/>
    </source>
</evidence>
<feature type="transmembrane region" description="Helical" evidence="2">
    <location>
        <begin position="52"/>
        <end position="71"/>
    </location>
</feature>
<dbReference type="PANTHER" id="PTHR42709:SF9">
    <property type="entry name" value="ALKALINE PHOSPHATASE LIKE PROTEIN"/>
    <property type="match status" value="1"/>
</dbReference>
<evidence type="ECO:0000256" key="1">
    <source>
        <dbReference type="ARBA" id="ARBA00010792"/>
    </source>
</evidence>
<keyword evidence="2" id="KW-0812">Transmembrane</keyword>
<keyword evidence="2" id="KW-1133">Transmembrane helix</keyword>
<feature type="transmembrane region" description="Helical" evidence="2">
    <location>
        <begin position="12"/>
        <end position="40"/>
    </location>
</feature>
<comment type="similarity">
    <text evidence="1">Belongs to the DedA family.</text>
</comment>
<dbReference type="InterPro" id="IPR032816">
    <property type="entry name" value="VTT_dom"/>
</dbReference>
<gene>
    <name evidence="4" type="ORF">ACFQ4B_26345</name>
</gene>
<dbReference type="Pfam" id="PF09335">
    <property type="entry name" value="VTT_dom"/>
    <property type="match status" value="1"/>
</dbReference>
<comment type="caution">
    <text evidence="4">The sequence shown here is derived from an EMBL/GenBank/DDBJ whole genome shotgun (WGS) entry which is preliminary data.</text>
</comment>
<sequence length="204" mass="22656">MREFLLAFIQHYGYAAVLLSMALGIIGLPIPIEFLLLFAGSITAQTHLSMEGIIAFAWIGTVLGMLTNYTLGRYVGLRRISRVTRWIHLTEEKWNRWSAKYETLGPIFIVSGFFVAGLRHLAPFIAGAGRMRLASFLGATLLGSLGFVGMFTFAGQRLGQHWHSLLKLIHHPLPVALFLLLLGAAVICYKTSVFKVKPIKDKKA</sequence>
<feature type="transmembrane region" description="Helical" evidence="2">
    <location>
        <begin position="173"/>
        <end position="193"/>
    </location>
</feature>
<accession>A0ABW3UUS6</accession>
<feature type="domain" description="VTT" evidence="3">
    <location>
        <begin position="30"/>
        <end position="156"/>
    </location>
</feature>
<feature type="transmembrane region" description="Helical" evidence="2">
    <location>
        <begin position="133"/>
        <end position="153"/>
    </location>
</feature>
<dbReference type="EMBL" id="JBHTLU010000036">
    <property type="protein sequence ID" value="MFD1223646.1"/>
    <property type="molecule type" value="Genomic_DNA"/>
</dbReference>
<dbReference type="RefSeq" id="WP_345587907.1">
    <property type="nucleotide sequence ID" value="NZ_BAABJG010000014.1"/>
</dbReference>
<dbReference type="Proteomes" id="UP001597180">
    <property type="component" value="Unassembled WGS sequence"/>
</dbReference>
<evidence type="ECO:0000256" key="2">
    <source>
        <dbReference type="SAM" id="Phobius"/>
    </source>
</evidence>
<dbReference type="PANTHER" id="PTHR42709">
    <property type="entry name" value="ALKALINE PHOSPHATASE LIKE PROTEIN"/>
    <property type="match status" value="1"/>
</dbReference>
<protein>
    <submittedName>
        <fullName evidence="4">DedA family protein</fullName>
    </submittedName>
</protein>
<reference evidence="5" key="1">
    <citation type="journal article" date="2019" name="Int. J. Syst. Evol. Microbiol.">
        <title>The Global Catalogue of Microorganisms (GCM) 10K type strain sequencing project: providing services to taxonomists for standard genome sequencing and annotation.</title>
        <authorList>
            <consortium name="The Broad Institute Genomics Platform"/>
            <consortium name="The Broad Institute Genome Sequencing Center for Infectious Disease"/>
            <person name="Wu L."/>
            <person name="Ma J."/>
        </authorList>
    </citation>
    <scope>NUCLEOTIDE SEQUENCE [LARGE SCALE GENOMIC DNA]</scope>
    <source>
        <strain evidence="5">CCUG 53270</strain>
    </source>
</reference>
<keyword evidence="2" id="KW-0472">Membrane</keyword>
<name>A0ABW3UUS6_9BACL</name>
<proteinExistence type="inferred from homology"/>